<dbReference type="InterPro" id="IPR000994">
    <property type="entry name" value="Pept_M24"/>
</dbReference>
<evidence type="ECO:0000256" key="7">
    <source>
        <dbReference type="ARBA" id="ARBA00022801"/>
    </source>
</evidence>
<dbReference type="OrthoDB" id="9806388at2"/>
<accession>A0A1M7KQ87</accession>
<protein>
    <recommendedName>
        <fullName evidence="4">Xaa-Pro aminopeptidase</fullName>
        <ecNumber evidence="4">3.4.11.9</ecNumber>
    </recommendedName>
</protein>
<dbReference type="RefSeq" id="WP_073208559.1">
    <property type="nucleotide sequence ID" value="NZ_FRCL01000006.1"/>
</dbReference>
<keyword evidence="13" id="KW-0031">Aminopeptidase</keyword>
<keyword evidence="8" id="KW-0482">Metalloprotease</keyword>
<evidence type="ECO:0000313" key="13">
    <source>
        <dbReference type="EMBL" id="SHM67604.1"/>
    </source>
</evidence>
<dbReference type="STRING" id="178356.SAMN05216269_10646"/>
<keyword evidence="14" id="KW-1185">Reference proteome</keyword>
<dbReference type="GO" id="GO:0030145">
    <property type="term" value="F:manganese ion binding"/>
    <property type="evidence" value="ECO:0007669"/>
    <property type="project" value="InterPro"/>
</dbReference>
<dbReference type="InterPro" id="IPR052433">
    <property type="entry name" value="X-Pro_dipept-like"/>
</dbReference>
<evidence type="ECO:0000256" key="3">
    <source>
        <dbReference type="ARBA" id="ARBA00008766"/>
    </source>
</evidence>
<dbReference type="GO" id="GO:0070006">
    <property type="term" value="F:metalloaminopeptidase activity"/>
    <property type="evidence" value="ECO:0007669"/>
    <property type="project" value="InterPro"/>
</dbReference>
<dbReference type="Gene3D" id="3.40.350.10">
    <property type="entry name" value="Creatinase/prolidase N-terminal domain"/>
    <property type="match status" value="1"/>
</dbReference>
<comment type="similarity">
    <text evidence="3 10">Belongs to the peptidase M24B family.</text>
</comment>
<evidence type="ECO:0000256" key="10">
    <source>
        <dbReference type="RuleBase" id="RU000590"/>
    </source>
</evidence>
<dbReference type="InterPro" id="IPR001131">
    <property type="entry name" value="Peptidase_M24B_aminopep-P_CS"/>
</dbReference>
<dbReference type="AlphaFoldDB" id="A0A1M7KQ87"/>
<dbReference type="Pfam" id="PF05195">
    <property type="entry name" value="AMP_N"/>
    <property type="match status" value="1"/>
</dbReference>
<name>A0A1M7KQ87_9FLAO</name>
<dbReference type="InterPro" id="IPR029149">
    <property type="entry name" value="Creatin/AminoP/Spt16_N"/>
</dbReference>
<comment type="cofactor">
    <cofactor evidence="2">
        <name>Mn(2+)</name>
        <dbReference type="ChEBI" id="CHEBI:29035"/>
    </cofactor>
</comment>
<proteinExistence type="inferred from homology"/>
<evidence type="ECO:0000256" key="2">
    <source>
        <dbReference type="ARBA" id="ARBA00001936"/>
    </source>
</evidence>
<gene>
    <name evidence="13" type="ORF">SAMN05216269_10646</name>
</gene>
<dbReference type="SUPFAM" id="SSF53092">
    <property type="entry name" value="Creatinase/prolidase N-terminal domain"/>
    <property type="match status" value="1"/>
</dbReference>
<evidence type="ECO:0000256" key="8">
    <source>
        <dbReference type="ARBA" id="ARBA00023049"/>
    </source>
</evidence>
<dbReference type="PROSITE" id="PS00491">
    <property type="entry name" value="PROLINE_PEPTIDASE"/>
    <property type="match status" value="1"/>
</dbReference>
<dbReference type="PANTHER" id="PTHR43226:SF4">
    <property type="entry name" value="XAA-PRO AMINOPEPTIDASE 3"/>
    <property type="match status" value="1"/>
</dbReference>
<dbReference type="InterPro" id="IPR007865">
    <property type="entry name" value="Aminopep_P_N"/>
</dbReference>
<keyword evidence="5" id="KW-0645">Protease</keyword>
<evidence type="ECO:0000313" key="14">
    <source>
        <dbReference type="Proteomes" id="UP000184092"/>
    </source>
</evidence>
<sequence>MTFRLSFLLTVLFVCSSIAQNGTPTDYLSAQFHKDRREALRKKMPQNSVAVFFGNPVRNRANDVDYVYHQDPDFYYLTGYKEPNCVLVVFSNNQTNKDGKSYNEMLYVQEKNPKAEQWTGVRLGTEGAKKDLGFEVALNGKDFLNSGIDYKSFNTVLFKEFENDSRNSKREKADLYKLTEAFKTQIGFDVKTEKQADSNVQNEISPKKSIAVKKATTDTKSITTYMASLREKKSKEEMVLLTKAVRISAMGQREIMKAMHPGMSESEIQGVHEFVYRKYGSEFEGYPSIVGAGNNGCVLHYIENSKMKVENDLVLMDLGAEYHGYSADVTRTIPANGKFSTEQKLIYDLVYDAQEAGIATVKIGNDFSAPDVAARKVITDGLMKLGIIKTADDSRKYFPHGTSHHIGLDVHDPGLYNNFEENMVLTVEPGIYIPTGSDCDKKWWGIAVRIEDDILVTANGPMNLSGEAPRKSNEIEALMKEKSVFDGLNLPKLD</sequence>
<dbReference type="EC" id="3.4.11.9" evidence="4"/>
<dbReference type="InterPro" id="IPR036005">
    <property type="entry name" value="Creatinase/aminopeptidase-like"/>
</dbReference>
<evidence type="ECO:0000256" key="4">
    <source>
        <dbReference type="ARBA" id="ARBA00012574"/>
    </source>
</evidence>
<feature type="signal peptide" evidence="11">
    <location>
        <begin position="1"/>
        <end position="19"/>
    </location>
</feature>
<dbReference type="SUPFAM" id="SSF55920">
    <property type="entry name" value="Creatinase/aminopeptidase"/>
    <property type="match status" value="1"/>
</dbReference>
<evidence type="ECO:0000259" key="12">
    <source>
        <dbReference type="SMART" id="SM01011"/>
    </source>
</evidence>
<dbReference type="CDD" id="cd01087">
    <property type="entry name" value="Prolidase"/>
    <property type="match status" value="1"/>
</dbReference>
<feature type="chain" id="PRO_5013065389" description="Xaa-Pro aminopeptidase" evidence="11">
    <location>
        <begin position="20"/>
        <end position="494"/>
    </location>
</feature>
<organism evidence="13 14">
    <name type="scientific">Flavobacterium xinjiangense</name>
    <dbReference type="NCBI Taxonomy" id="178356"/>
    <lineage>
        <taxon>Bacteria</taxon>
        <taxon>Pseudomonadati</taxon>
        <taxon>Bacteroidota</taxon>
        <taxon>Flavobacteriia</taxon>
        <taxon>Flavobacteriales</taxon>
        <taxon>Flavobacteriaceae</taxon>
        <taxon>Flavobacterium</taxon>
    </lineage>
</organism>
<keyword evidence="7" id="KW-0378">Hydrolase</keyword>
<dbReference type="Proteomes" id="UP000184092">
    <property type="component" value="Unassembled WGS sequence"/>
</dbReference>
<dbReference type="PANTHER" id="PTHR43226">
    <property type="entry name" value="XAA-PRO AMINOPEPTIDASE 3"/>
    <property type="match status" value="1"/>
</dbReference>
<dbReference type="EMBL" id="FRCL01000006">
    <property type="protein sequence ID" value="SHM67604.1"/>
    <property type="molecule type" value="Genomic_DNA"/>
</dbReference>
<evidence type="ECO:0000256" key="9">
    <source>
        <dbReference type="ARBA" id="ARBA00023211"/>
    </source>
</evidence>
<dbReference type="SMART" id="SM01011">
    <property type="entry name" value="AMP_N"/>
    <property type="match status" value="1"/>
</dbReference>
<keyword evidence="9" id="KW-0464">Manganese</keyword>
<dbReference type="GO" id="GO:0006508">
    <property type="term" value="P:proteolysis"/>
    <property type="evidence" value="ECO:0007669"/>
    <property type="project" value="UniProtKB-KW"/>
</dbReference>
<evidence type="ECO:0000256" key="6">
    <source>
        <dbReference type="ARBA" id="ARBA00022723"/>
    </source>
</evidence>
<dbReference type="Pfam" id="PF00557">
    <property type="entry name" value="Peptidase_M24"/>
    <property type="match status" value="1"/>
</dbReference>
<reference evidence="14" key="1">
    <citation type="submission" date="2016-11" db="EMBL/GenBank/DDBJ databases">
        <authorList>
            <person name="Varghese N."/>
            <person name="Submissions S."/>
        </authorList>
    </citation>
    <scope>NUCLEOTIDE SEQUENCE [LARGE SCALE GENOMIC DNA]</scope>
    <source>
        <strain evidence="14">CGMCC 1.2749</strain>
    </source>
</reference>
<feature type="domain" description="Aminopeptidase P N-terminal" evidence="12">
    <location>
        <begin position="28"/>
        <end position="162"/>
    </location>
</feature>
<dbReference type="Gene3D" id="3.90.230.10">
    <property type="entry name" value="Creatinase/methionine aminopeptidase superfamily"/>
    <property type="match status" value="1"/>
</dbReference>
<evidence type="ECO:0000256" key="1">
    <source>
        <dbReference type="ARBA" id="ARBA00001424"/>
    </source>
</evidence>
<evidence type="ECO:0000256" key="5">
    <source>
        <dbReference type="ARBA" id="ARBA00022670"/>
    </source>
</evidence>
<comment type="catalytic activity">
    <reaction evidence="1">
        <text>Release of any N-terminal amino acid, including proline, that is linked to proline, even from a dipeptide or tripeptide.</text>
        <dbReference type="EC" id="3.4.11.9"/>
    </reaction>
</comment>
<evidence type="ECO:0000256" key="11">
    <source>
        <dbReference type="SAM" id="SignalP"/>
    </source>
</evidence>
<keyword evidence="11" id="KW-0732">Signal</keyword>
<keyword evidence="6 10" id="KW-0479">Metal-binding</keyword>